<dbReference type="Pfam" id="PF07842">
    <property type="entry name" value="GCFC"/>
    <property type="match status" value="1"/>
</dbReference>
<evidence type="ECO:0000256" key="4">
    <source>
        <dbReference type="SAM" id="Coils"/>
    </source>
</evidence>
<dbReference type="PROSITE" id="PS50192">
    <property type="entry name" value="T_SNARE"/>
    <property type="match status" value="1"/>
</dbReference>
<sequence>MEGLLAQCIRLKDRKAGDTCAEVTAMFRKSKSKNNLRRRLRSDEEDEQLDNDDEKTASSQNGNSMSTKEMPEKVIKSSEEIAPSVVNTKPNSLLSFDDVEGDDVTDFKLRKKDQNKRIEKLTKKAKMLRKDPDVHLSDGEQHMSVIMGNIKPEQSSSDSSPRESRSTSNKAAMERLKEETPPAENDVEDETTRSKFPTTFGQIPDAQAVYEARKKREKMRLSGFSSGRIPLDDVQKLKVLAYKQRFYSSKTLVLNEEERRRSEHSQFLAFEQGDAENEQSDDELSRWESEQIKKGVSSYKVELLERERKRMTEMMRAMVAGQGYGMGEENNEPQPMDVEMDIDVSIQEPEVIHGGQVFGKTSNVTLDGILSKLRLRIKDRDEVLNAREAELERVEKNIIENKDTMTKLRVEEPRLQELFTMYQEIRAYSRDLLECLSEKVDEIKNLECRVFSVLNVRAQRIRKRRRQDVHDVYDECSAAAAGKNINTMRAPNVTQRAAEREARRARRRRNRENTLEGVSHEDGLSSDDEETNSEMAATQLAIKEVTEAAQVVFVDVLEDFCRIDKILSRFIDWLALDETSFTDAYIQLCIPKLLSPFIRLELITWNPLEGDDRPLHVMHWYEDLLACGSSNADLSGEHEIIVSLIPLCIERTIIPRIADIVQEQWDPLSQKQCSRLGFLLDSLVDECPNLVPSSRSVKRLLETIRHRVQEAIDEDLFVPIYSKQAVENASTGCKVFLDRQFWTAVKMMRCVNYLSSILSEECLKELLVDGIMRRSVTLALQCSLWNDVSILRKCKAAVRAIPADWWTKYANALKSLGHFFWGQLIDGLAARFSGACRWCIDFATNLLIFQMEQLGDSVNAASDKRHVTRKLDQLLAGLRQILDLRRRLDPETQEQFDLKIEPIRMQIQSVVNTLSLVCAIKEEEDTPTSNSGNIYADYYEQQSSAALPEQQDIEDLNEIMLDLGRLVHFILQSQHEIVDSIEENVERSRLEIQAGHKHLKKAQAAQSAKYPLVAAAVGSVALGGPVGLAAGSTVAGVCAALGGAIAGAYSEHHLKMNFGECDRIQRIVTYF</sequence>
<dbReference type="InterPro" id="IPR022783">
    <property type="entry name" value="GCFC_dom"/>
</dbReference>
<feature type="coiled-coil region" evidence="4">
    <location>
        <begin position="384"/>
        <end position="411"/>
    </location>
</feature>
<reference evidence="7 8" key="2">
    <citation type="submission" date="2018-11" db="EMBL/GenBank/DDBJ databases">
        <authorList>
            <consortium name="Pathogen Informatics"/>
        </authorList>
    </citation>
    <scope>NUCLEOTIDE SEQUENCE [LARGE SCALE GENOMIC DNA]</scope>
</reference>
<dbReference type="EMBL" id="UYWY01019427">
    <property type="protein sequence ID" value="VDM37307.1"/>
    <property type="molecule type" value="Genomic_DNA"/>
</dbReference>
<feature type="region of interest" description="Disordered" evidence="5">
    <location>
        <begin position="151"/>
        <end position="204"/>
    </location>
</feature>
<evidence type="ECO:0000313" key="7">
    <source>
        <dbReference type="EMBL" id="VDM37307.1"/>
    </source>
</evidence>
<gene>
    <name evidence="7" type="ORF">TCNE_LOCUS6030</name>
</gene>
<feature type="compositionally biased region" description="Basic residues" evidence="5">
    <location>
        <begin position="29"/>
        <end position="40"/>
    </location>
</feature>
<feature type="region of interest" description="Disordered" evidence="5">
    <location>
        <begin position="29"/>
        <end position="75"/>
    </location>
</feature>
<reference evidence="9" key="1">
    <citation type="submission" date="2016-06" db="UniProtKB">
        <authorList>
            <consortium name="WormBaseParasite"/>
        </authorList>
    </citation>
    <scope>IDENTIFICATION</scope>
</reference>
<keyword evidence="3" id="KW-0539">Nucleus</keyword>
<proteinExistence type="inferred from homology"/>
<comment type="similarity">
    <text evidence="2">Belongs to the GCF family.</text>
</comment>
<dbReference type="InterPro" id="IPR059001">
    <property type="entry name" value="STX17_N"/>
</dbReference>
<keyword evidence="4" id="KW-0175">Coiled coil</keyword>
<dbReference type="InterPro" id="IPR000727">
    <property type="entry name" value="T_SNARE_dom"/>
</dbReference>
<feature type="compositionally biased region" description="Basic and acidic residues" evidence="5">
    <location>
        <begin position="511"/>
        <end position="523"/>
    </location>
</feature>
<dbReference type="InterPro" id="IPR012890">
    <property type="entry name" value="GCFC2-like"/>
</dbReference>
<dbReference type="SUPFAM" id="SSF58038">
    <property type="entry name" value="SNARE fusion complex"/>
    <property type="match status" value="1"/>
</dbReference>
<accession>A0A183UC10</accession>
<dbReference type="AlphaFoldDB" id="A0A183UC10"/>
<feature type="domain" description="T-SNARE coiled-coil homology" evidence="6">
    <location>
        <begin position="971"/>
        <end position="1002"/>
    </location>
</feature>
<feature type="region of interest" description="Disordered" evidence="5">
    <location>
        <begin position="264"/>
        <end position="288"/>
    </location>
</feature>
<dbReference type="GO" id="GO:0000398">
    <property type="term" value="P:mRNA splicing, via spliceosome"/>
    <property type="evidence" value="ECO:0007669"/>
    <property type="project" value="InterPro"/>
</dbReference>
<comment type="subcellular location">
    <subcellularLocation>
        <location evidence="1">Nucleus</location>
    </subcellularLocation>
</comment>
<dbReference type="PANTHER" id="PTHR12214:SF0">
    <property type="entry name" value="LD29489P"/>
    <property type="match status" value="1"/>
</dbReference>
<dbReference type="GO" id="GO:0005634">
    <property type="term" value="C:nucleus"/>
    <property type="evidence" value="ECO:0007669"/>
    <property type="project" value="UniProtKB-SubCell"/>
</dbReference>
<feature type="compositionally biased region" description="Polar residues" evidence="5">
    <location>
        <begin position="57"/>
        <end position="67"/>
    </location>
</feature>
<dbReference type="Proteomes" id="UP000050794">
    <property type="component" value="Unassembled WGS sequence"/>
</dbReference>
<organism evidence="8 9">
    <name type="scientific">Toxocara canis</name>
    <name type="common">Canine roundworm</name>
    <dbReference type="NCBI Taxonomy" id="6265"/>
    <lineage>
        <taxon>Eukaryota</taxon>
        <taxon>Metazoa</taxon>
        <taxon>Ecdysozoa</taxon>
        <taxon>Nematoda</taxon>
        <taxon>Chromadorea</taxon>
        <taxon>Rhabditida</taxon>
        <taxon>Spirurina</taxon>
        <taxon>Ascaridomorpha</taxon>
        <taxon>Ascaridoidea</taxon>
        <taxon>Toxocaridae</taxon>
        <taxon>Toxocara</taxon>
    </lineage>
</organism>
<evidence type="ECO:0000313" key="9">
    <source>
        <dbReference type="WBParaSite" id="TCNE_0000603001-mRNA-1"/>
    </source>
</evidence>
<feature type="compositionally biased region" description="Acidic residues" evidence="5">
    <location>
        <begin position="273"/>
        <end position="282"/>
    </location>
</feature>
<dbReference type="Pfam" id="PF26585">
    <property type="entry name" value="STX17_N"/>
    <property type="match status" value="1"/>
</dbReference>
<feature type="region of interest" description="Disordered" evidence="5">
    <location>
        <begin position="492"/>
        <end position="533"/>
    </location>
</feature>
<dbReference type="WBParaSite" id="TCNE_0000603001-mRNA-1">
    <property type="protein sequence ID" value="TCNE_0000603001-mRNA-1"/>
    <property type="gene ID" value="TCNE_0000603001"/>
</dbReference>
<keyword evidence="8" id="KW-1185">Reference proteome</keyword>
<dbReference type="GO" id="GO:0003677">
    <property type="term" value="F:DNA binding"/>
    <property type="evidence" value="ECO:0007669"/>
    <property type="project" value="InterPro"/>
</dbReference>
<feature type="compositionally biased region" description="Acidic residues" evidence="5">
    <location>
        <begin position="43"/>
        <end position="53"/>
    </location>
</feature>
<evidence type="ECO:0000256" key="3">
    <source>
        <dbReference type="ARBA" id="ARBA00023242"/>
    </source>
</evidence>
<name>A0A183UC10_TOXCA</name>
<evidence type="ECO:0000259" key="6">
    <source>
        <dbReference type="PROSITE" id="PS50192"/>
    </source>
</evidence>
<dbReference type="Gene3D" id="1.20.5.110">
    <property type="match status" value="1"/>
</dbReference>
<dbReference type="SMART" id="SM00397">
    <property type="entry name" value="t_SNARE"/>
    <property type="match status" value="1"/>
</dbReference>
<evidence type="ECO:0000313" key="8">
    <source>
        <dbReference type="Proteomes" id="UP000050794"/>
    </source>
</evidence>
<dbReference type="PANTHER" id="PTHR12214">
    <property type="entry name" value="GC-RICH SEQUENCE DNA-BINDING FACTOR"/>
    <property type="match status" value="1"/>
</dbReference>
<evidence type="ECO:0000256" key="5">
    <source>
        <dbReference type="SAM" id="MobiDB-lite"/>
    </source>
</evidence>
<feature type="coiled-coil region" evidence="4">
    <location>
        <begin position="104"/>
        <end position="131"/>
    </location>
</feature>
<evidence type="ECO:0000256" key="1">
    <source>
        <dbReference type="ARBA" id="ARBA00004123"/>
    </source>
</evidence>
<protein>
    <submittedName>
        <fullName evidence="9">t-SNARE coiled-coil homology domain-containing protein</fullName>
    </submittedName>
</protein>
<evidence type="ECO:0000256" key="2">
    <source>
        <dbReference type="ARBA" id="ARBA00010801"/>
    </source>
</evidence>